<accession>A0A4R6TY08</accession>
<name>A0A4R6TY08_9GAMM</name>
<dbReference type="RefSeq" id="WP_101497213.1">
    <property type="nucleotide sequence ID" value="NZ_LNJZ01000008.1"/>
</dbReference>
<comment type="caution">
    <text evidence="6">The sequence shown here is derived from an EMBL/GenBank/DDBJ whole genome shotgun (WGS) entry which is preliminary data.</text>
</comment>
<dbReference type="PANTHER" id="PTHR10434">
    <property type="entry name" value="1-ACYL-SN-GLYCEROL-3-PHOSPHATE ACYLTRANSFERASE"/>
    <property type="match status" value="1"/>
</dbReference>
<dbReference type="EMBL" id="SNYK01000005">
    <property type="protein sequence ID" value="TDQ38206.1"/>
    <property type="molecule type" value="Genomic_DNA"/>
</dbReference>
<keyword evidence="2 6" id="KW-0808">Transferase</keyword>
<dbReference type="AlphaFoldDB" id="A0A4R6TY08"/>
<keyword evidence="4" id="KW-0472">Membrane</keyword>
<dbReference type="GO" id="GO:0006654">
    <property type="term" value="P:phosphatidic acid biosynthetic process"/>
    <property type="evidence" value="ECO:0007669"/>
    <property type="project" value="TreeGrafter"/>
</dbReference>
<dbReference type="SMART" id="SM00563">
    <property type="entry name" value="PlsC"/>
    <property type="match status" value="1"/>
</dbReference>
<evidence type="ECO:0000256" key="4">
    <source>
        <dbReference type="SAM" id="Phobius"/>
    </source>
</evidence>
<dbReference type="OrthoDB" id="9812274at2"/>
<dbReference type="GO" id="GO:0003841">
    <property type="term" value="F:1-acylglycerol-3-phosphate O-acyltransferase activity"/>
    <property type="evidence" value="ECO:0007669"/>
    <property type="project" value="TreeGrafter"/>
</dbReference>
<evidence type="ECO:0000259" key="5">
    <source>
        <dbReference type="SMART" id="SM00563"/>
    </source>
</evidence>
<dbReference type="Pfam" id="PF01553">
    <property type="entry name" value="Acyltransferase"/>
    <property type="match status" value="1"/>
</dbReference>
<gene>
    <name evidence="6" type="ORF">DFQ45_105117</name>
</gene>
<dbReference type="SUPFAM" id="SSF69593">
    <property type="entry name" value="Glycerol-3-phosphate (1)-acyltransferase"/>
    <property type="match status" value="1"/>
</dbReference>
<protein>
    <submittedName>
        <fullName evidence="6">1-acyl-sn-glycerol-3-phosphate acyltransferase</fullName>
    </submittedName>
</protein>
<sequence>MGMISAVRTIVFYFLLAVTTLLWLPPSLLIGPFLPYRWRYRMIAVAWSRVALWLARWILGIRYRVRGLENIPAQPCVILAKHQSAWETFYLSSYFQPLSQVLKRELLNIPVFGWALRMIKPIAINREQPKQALRQVAQEGAARLAKGNWLLIFPEGTRVPPGRIGKFSRGGASLAAHAGLPVLPVAHNAGQFWPKLDWRKASGTVDVVIGPPMTAEGTDSASIAELNQRAFLWVAQAQHEIGSLSDENWQALREQYGI</sequence>
<feature type="transmembrane region" description="Helical" evidence="4">
    <location>
        <begin position="12"/>
        <end position="34"/>
    </location>
</feature>
<dbReference type="PANTHER" id="PTHR10434:SF40">
    <property type="entry name" value="1-ACYL-SN-GLYCEROL-3-PHOSPHATE ACYLTRANSFERASE"/>
    <property type="match status" value="1"/>
</dbReference>
<reference evidence="6 7" key="1">
    <citation type="submission" date="2019-03" db="EMBL/GenBank/DDBJ databases">
        <title>Genomic Encyclopedia of Type Strains, Phase IV (KMG-IV): sequencing the most valuable type-strain genomes for metagenomic binning, comparative biology and taxonomic classification.</title>
        <authorList>
            <person name="Goeker M."/>
        </authorList>
    </citation>
    <scope>NUCLEOTIDE SEQUENCE [LARGE SCALE GENOMIC DNA]</scope>
    <source>
        <strain evidence="6 7">DSM 28679</strain>
    </source>
</reference>
<organism evidence="6 7">
    <name type="scientific">Thiopseudomonas denitrificans</name>
    <dbReference type="NCBI Taxonomy" id="1501432"/>
    <lineage>
        <taxon>Bacteria</taxon>
        <taxon>Pseudomonadati</taxon>
        <taxon>Pseudomonadota</taxon>
        <taxon>Gammaproteobacteria</taxon>
        <taxon>Pseudomonadales</taxon>
        <taxon>Pseudomonadaceae</taxon>
        <taxon>Thiopseudomonas</taxon>
    </lineage>
</organism>
<evidence type="ECO:0000313" key="6">
    <source>
        <dbReference type="EMBL" id="TDQ38206.1"/>
    </source>
</evidence>
<comment type="pathway">
    <text evidence="1">Lipid metabolism.</text>
</comment>
<evidence type="ECO:0000313" key="7">
    <source>
        <dbReference type="Proteomes" id="UP000294575"/>
    </source>
</evidence>
<evidence type="ECO:0000256" key="2">
    <source>
        <dbReference type="ARBA" id="ARBA00022679"/>
    </source>
</evidence>
<dbReference type="InterPro" id="IPR002123">
    <property type="entry name" value="Plipid/glycerol_acylTrfase"/>
</dbReference>
<dbReference type="Proteomes" id="UP000294575">
    <property type="component" value="Unassembled WGS sequence"/>
</dbReference>
<feature type="domain" description="Phospholipid/glycerol acyltransferase" evidence="5">
    <location>
        <begin position="76"/>
        <end position="190"/>
    </location>
</feature>
<keyword evidence="4" id="KW-0812">Transmembrane</keyword>
<keyword evidence="4" id="KW-1133">Transmembrane helix</keyword>
<proteinExistence type="predicted"/>
<dbReference type="CDD" id="cd07989">
    <property type="entry name" value="LPLAT_AGPAT-like"/>
    <property type="match status" value="1"/>
</dbReference>
<keyword evidence="3 6" id="KW-0012">Acyltransferase</keyword>
<keyword evidence="7" id="KW-1185">Reference proteome</keyword>
<evidence type="ECO:0000256" key="1">
    <source>
        <dbReference type="ARBA" id="ARBA00005189"/>
    </source>
</evidence>
<evidence type="ECO:0000256" key="3">
    <source>
        <dbReference type="ARBA" id="ARBA00023315"/>
    </source>
</evidence>